<feature type="transmembrane region" description="Helical" evidence="7">
    <location>
        <begin position="274"/>
        <end position="297"/>
    </location>
</feature>
<keyword evidence="4 7" id="KW-1133">Transmembrane helix</keyword>
<protein>
    <submittedName>
        <fullName evidence="8">Uncharacterized protein</fullName>
    </submittedName>
</protein>
<reference evidence="8 9" key="1">
    <citation type="submission" date="2017-10" db="EMBL/GenBank/DDBJ databases">
        <title>Draft genome of Longimonas halophila.</title>
        <authorList>
            <person name="Goh K.M."/>
            <person name="Shamsir M.S."/>
            <person name="Lim S.W."/>
        </authorList>
    </citation>
    <scope>NUCLEOTIDE SEQUENCE [LARGE SCALE GENOMIC DNA]</scope>
    <source>
        <strain evidence="8 9">KCTC 42399</strain>
    </source>
</reference>
<name>A0A2H3P511_9BACT</name>
<feature type="transmembrane region" description="Helical" evidence="7">
    <location>
        <begin position="236"/>
        <end position="262"/>
    </location>
</feature>
<dbReference type="EMBL" id="PDEP01000001">
    <property type="protein sequence ID" value="PEN09589.1"/>
    <property type="molecule type" value="Genomic_DNA"/>
</dbReference>
<feature type="compositionally biased region" description="Basic and acidic residues" evidence="6">
    <location>
        <begin position="41"/>
        <end position="50"/>
    </location>
</feature>
<feature type="transmembrane region" description="Helical" evidence="7">
    <location>
        <begin position="352"/>
        <end position="379"/>
    </location>
</feature>
<comment type="caution">
    <text evidence="8">The sequence shown here is derived from an EMBL/GenBank/DDBJ whole genome shotgun (WGS) entry which is preliminary data.</text>
</comment>
<evidence type="ECO:0000256" key="2">
    <source>
        <dbReference type="ARBA" id="ARBA00022475"/>
    </source>
</evidence>
<dbReference type="OrthoDB" id="1496195at2"/>
<feature type="region of interest" description="Disordered" evidence="6">
    <location>
        <begin position="1"/>
        <end position="78"/>
    </location>
</feature>
<dbReference type="Proteomes" id="UP000221024">
    <property type="component" value="Unassembled WGS sequence"/>
</dbReference>
<sequence>MSSTSPTAPDDASEAPEPTTSSGSGSSGPKEHAARSSVPPDDQRLNDAVRRTAPLEASSSPHGSAGQRNEVPGAGQAPSGVRSAVFSTSWRQHVQTVALYYIYGLIQELQRKDVVLWSQAIAFKVLITIVPILILGIGLLGRVLRGDTAFNAVMGVVRDFLPVSQEEQVISFLTQLQDASGAVIGLGGVGLFLSAFSLFITLRIAVRNAFAQTWHEGRSILSGYLFDMRMVGQVGLLFLATILLSFLATTQISTSTLIAWGIRAPWLLEVLRWLAGGLAVMLPFLITTAMFFQLYYLVPLPHPRKRSALVGATLAAGIWEILKYAFTYYAVYVGQFDRYAMGAESFSALGNTFGLMVAFVFWVYFSGIVFMLGAVVASLHEHRHVMARHRTPPHTHLPKSP</sequence>
<dbReference type="RefSeq" id="WP_098060987.1">
    <property type="nucleotide sequence ID" value="NZ_PDEP01000001.1"/>
</dbReference>
<gene>
    <name evidence="8" type="ORF">CRI93_02340</name>
</gene>
<keyword evidence="5 7" id="KW-0472">Membrane</keyword>
<dbReference type="GO" id="GO:0005886">
    <property type="term" value="C:plasma membrane"/>
    <property type="evidence" value="ECO:0007669"/>
    <property type="project" value="UniProtKB-SubCell"/>
</dbReference>
<evidence type="ECO:0000256" key="4">
    <source>
        <dbReference type="ARBA" id="ARBA00022989"/>
    </source>
</evidence>
<proteinExistence type="predicted"/>
<evidence type="ECO:0000256" key="1">
    <source>
        <dbReference type="ARBA" id="ARBA00004651"/>
    </source>
</evidence>
<feature type="transmembrane region" description="Helical" evidence="7">
    <location>
        <begin position="121"/>
        <end position="144"/>
    </location>
</feature>
<dbReference type="InterPro" id="IPR017039">
    <property type="entry name" value="Virul_fac_BrkB"/>
</dbReference>
<keyword evidence="3 7" id="KW-0812">Transmembrane</keyword>
<evidence type="ECO:0000256" key="3">
    <source>
        <dbReference type="ARBA" id="ARBA00022692"/>
    </source>
</evidence>
<accession>A0A2H3P511</accession>
<comment type="subcellular location">
    <subcellularLocation>
        <location evidence="1">Cell membrane</location>
        <topology evidence="1">Multi-pass membrane protein</topology>
    </subcellularLocation>
</comment>
<dbReference type="Pfam" id="PF03631">
    <property type="entry name" value="Virul_fac_BrkB"/>
    <property type="match status" value="1"/>
</dbReference>
<dbReference type="PANTHER" id="PTHR30213:SF0">
    <property type="entry name" value="UPF0761 MEMBRANE PROTEIN YIHY"/>
    <property type="match status" value="1"/>
</dbReference>
<evidence type="ECO:0000256" key="6">
    <source>
        <dbReference type="SAM" id="MobiDB-lite"/>
    </source>
</evidence>
<dbReference type="AlphaFoldDB" id="A0A2H3P511"/>
<feature type="transmembrane region" description="Helical" evidence="7">
    <location>
        <begin position="309"/>
        <end position="332"/>
    </location>
</feature>
<evidence type="ECO:0000256" key="5">
    <source>
        <dbReference type="ARBA" id="ARBA00023136"/>
    </source>
</evidence>
<evidence type="ECO:0000256" key="7">
    <source>
        <dbReference type="SAM" id="Phobius"/>
    </source>
</evidence>
<evidence type="ECO:0000313" key="9">
    <source>
        <dbReference type="Proteomes" id="UP000221024"/>
    </source>
</evidence>
<keyword evidence="2" id="KW-1003">Cell membrane</keyword>
<keyword evidence="9" id="KW-1185">Reference proteome</keyword>
<feature type="transmembrane region" description="Helical" evidence="7">
    <location>
        <begin position="182"/>
        <end position="202"/>
    </location>
</feature>
<evidence type="ECO:0000313" key="8">
    <source>
        <dbReference type="EMBL" id="PEN09589.1"/>
    </source>
</evidence>
<organism evidence="8 9">
    <name type="scientific">Longimonas halophila</name>
    <dbReference type="NCBI Taxonomy" id="1469170"/>
    <lineage>
        <taxon>Bacteria</taxon>
        <taxon>Pseudomonadati</taxon>
        <taxon>Rhodothermota</taxon>
        <taxon>Rhodothermia</taxon>
        <taxon>Rhodothermales</taxon>
        <taxon>Salisaetaceae</taxon>
        <taxon>Longimonas</taxon>
    </lineage>
</organism>
<dbReference type="PANTHER" id="PTHR30213">
    <property type="entry name" value="INNER MEMBRANE PROTEIN YHJD"/>
    <property type="match status" value="1"/>
</dbReference>